<evidence type="ECO:0000313" key="2">
    <source>
        <dbReference type="Proteomes" id="UP000075243"/>
    </source>
</evidence>
<dbReference type="Gramene" id="C.cajan_01070.t">
    <property type="protein sequence ID" value="C.cajan_01070.t.cds1"/>
    <property type="gene ID" value="C.cajan_01070"/>
</dbReference>
<keyword evidence="2" id="KW-1185">Reference proteome</keyword>
<reference evidence="1 2" key="1">
    <citation type="journal article" date="2012" name="Nat. Biotechnol.">
        <title>Draft genome sequence of pigeonpea (Cajanus cajan), an orphan legume crop of resource-poor farmers.</title>
        <authorList>
            <person name="Varshney R.K."/>
            <person name="Chen W."/>
            <person name="Li Y."/>
            <person name="Bharti A.K."/>
            <person name="Saxena R.K."/>
            <person name="Schlueter J.A."/>
            <person name="Donoghue M.T."/>
            <person name="Azam S."/>
            <person name="Fan G."/>
            <person name="Whaley A.M."/>
            <person name="Farmer A.D."/>
            <person name="Sheridan J."/>
            <person name="Iwata A."/>
            <person name="Tuteja R."/>
            <person name="Penmetsa R.V."/>
            <person name="Wu W."/>
            <person name="Upadhyaya H.D."/>
            <person name="Yang S.P."/>
            <person name="Shah T."/>
            <person name="Saxena K.B."/>
            <person name="Michael T."/>
            <person name="McCombie W.R."/>
            <person name="Yang B."/>
            <person name="Zhang G."/>
            <person name="Yang H."/>
            <person name="Wang J."/>
            <person name="Spillane C."/>
            <person name="Cook D.R."/>
            <person name="May G.D."/>
            <person name="Xu X."/>
            <person name="Jackson S.A."/>
        </authorList>
    </citation>
    <scope>NUCLEOTIDE SEQUENCE [LARGE SCALE GENOMIC DNA]</scope>
    <source>
        <strain evidence="2">cv. Asha</strain>
    </source>
</reference>
<organism evidence="1 2">
    <name type="scientific">Cajanus cajan</name>
    <name type="common">Pigeon pea</name>
    <name type="synonym">Cajanus indicus</name>
    <dbReference type="NCBI Taxonomy" id="3821"/>
    <lineage>
        <taxon>Eukaryota</taxon>
        <taxon>Viridiplantae</taxon>
        <taxon>Streptophyta</taxon>
        <taxon>Embryophyta</taxon>
        <taxon>Tracheophyta</taxon>
        <taxon>Spermatophyta</taxon>
        <taxon>Magnoliopsida</taxon>
        <taxon>eudicotyledons</taxon>
        <taxon>Gunneridae</taxon>
        <taxon>Pentapetalae</taxon>
        <taxon>rosids</taxon>
        <taxon>fabids</taxon>
        <taxon>Fabales</taxon>
        <taxon>Fabaceae</taxon>
        <taxon>Papilionoideae</taxon>
        <taxon>50 kb inversion clade</taxon>
        <taxon>NPAAA clade</taxon>
        <taxon>indigoferoid/millettioid clade</taxon>
        <taxon>Phaseoleae</taxon>
        <taxon>Cajanus</taxon>
    </lineage>
</organism>
<dbReference type="Proteomes" id="UP000075243">
    <property type="component" value="Chromosome 11"/>
</dbReference>
<sequence>MRCWEKGWRYIICELDCLEITKVLSNREDGHSHQHKHNNLIMIFGTFPRRIRLLVFLMSAEMQT</sequence>
<dbReference type="EMBL" id="CM003613">
    <property type="protein sequence ID" value="KYP54898.1"/>
    <property type="molecule type" value="Genomic_DNA"/>
</dbReference>
<dbReference type="AlphaFoldDB" id="A0A151SJE1"/>
<gene>
    <name evidence="1" type="ORF">KK1_001098</name>
</gene>
<accession>A0A151SJE1</accession>
<protein>
    <submittedName>
        <fullName evidence="1">Uncharacterized protein</fullName>
    </submittedName>
</protein>
<proteinExistence type="predicted"/>
<name>A0A151SJE1_CAJCA</name>
<evidence type="ECO:0000313" key="1">
    <source>
        <dbReference type="EMBL" id="KYP54898.1"/>
    </source>
</evidence>